<evidence type="ECO:0000313" key="2">
    <source>
        <dbReference type="Proteomes" id="UP000008698"/>
    </source>
</evidence>
<dbReference type="EMBL" id="DS985218">
    <property type="protein sequence ID" value="EEY18488.1"/>
    <property type="molecule type" value="Genomic_DNA"/>
</dbReference>
<name>C9SHR5_VERA1</name>
<dbReference type="AlphaFoldDB" id="C9SHR5"/>
<dbReference type="STRING" id="526221.C9SHR5"/>
<proteinExistence type="predicted"/>
<organism evidence="2">
    <name type="scientific">Verticillium alfalfae (strain VaMs.102 / ATCC MYA-4576 / FGSC 10136)</name>
    <name type="common">Verticillium wilt of alfalfa</name>
    <name type="synonym">Verticillium albo-atrum</name>
    <dbReference type="NCBI Taxonomy" id="526221"/>
    <lineage>
        <taxon>Eukaryota</taxon>
        <taxon>Fungi</taxon>
        <taxon>Dikarya</taxon>
        <taxon>Ascomycota</taxon>
        <taxon>Pezizomycotina</taxon>
        <taxon>Sordariomycetes</taxon>
        <taxon>Hypocreomycetidae</taxon>
        <taxon>Glomerellales</taxon>
        <taxon>Plectosphaerellaceae</taxon>
        <taxon>Verticillium</taxon>
    </lineage>
</organism>
<dbReference type="Gene3D" id="3.30.559.10">
    <property type="entry name" value="Chloramphenicol acetyltransferase-like domain"/>
    <property type="match status" value="1"/>
</dbReference>
<dbReference type="HOGENOM" id="CLU_029797_2_1_1"/>
<dbReference type="Proteomes" id="UP000008698">
    <property type="component" value="Unassembled WGS sequence"/>
</dbReference>
<evidence type="ECO:0008006" key="3">
    <source>
        <dbReference type="Google" id="ProtNLM"/>
    </source>
</evidence>
<dbReference type="GeneID" id="9530207"/>
<dbReference type="OMA" id="HITSFND"/>
<dbReference type="eggNOG" id="ENOG502S6KB">
    <property type="taxonomic scope" value="Eukaryota"/>
</dbReference>
<accession>C9SHR5</accession>
<protein>
    <recommendedName>
        <fullName evidence="3">LysR family regulatory protein</fullName>
    </recommendedName>
</protein>
<dbReference type="InterPro" id="IPR023213">
    <property type="entry name" value="CAT-like_dom_sf"/>
</dbReference>
<keyword evidence="2" id="KW-1185">Reference proteome</keyword>
<sequence>MNPAAWLWRCFMARTSPPIVNTDTVYPLHRQDDQAYYRQMKFVWLLRFEDVLDVDKLRQALAKLLERDGWRKIGGRLRINSQGKMEVHVPEKFTDERPAFRWTHQTFDMPLNEHPAGARLPKSGNRPYVQLVDNEFQESKPHRTRPSHPRLSAIWKSPSARSLSRRSQTRPYVMGLSSLMEAWSLMVAGREDEILPFGGAEEDFMDKLGDENQEETEPFELQDRLLQGLSLVRFVLGVVWDIVRRPLTQNKLVFLPASFVSDLLQQARDDLKASSEGKELPFVSEGDVLTAWTLSVLPEVYGNRPYTVLNAADLRGRVPGLFKPGHAYVQNTLMLTYTMFSAEDAKSLDLGRRALRVRQSIVQQTTPAQCAAFARLSRKHGIPLFGEASGTMGTITNWGKARFFDVIDFAPAVVKAGVSGGRRQAEPGKIAYQHTHMLKSAFEVRNCFIVMGKDRQGSYWLGGLFHPDFWAVLEKDLQKFAPS</sequence>
<dbReference type="RefSeq" id="XP_003004991.1">
    <property type="nucleotide sequence ID" value="XM_003004945.1"/>
</dbReference>
<dbReference type="OrthoDB" id="21502at2759"/>
<gene>
    <name evidence="1" type="ORF">VDBG_04597</name>
</gene>
<reference evidence="2" key="1">
    <citation type="journal article" date="2011" name="PLoS Pathog.">
        <title>Comparative genomics yields insights into niche adaptation of plant vascular wilt pathogens.</title>
        <authorList>
            <person name="Klosterman S.J."/>
            <person name="Subbarao K.V."/>
            <person name="Kang S."/>
            <person name="Veronese P."/>
            <person name="Gold S.E."/>
            <person name="Thomma B.P.H.J."/>
            <person name="Chen Z."/>
            <person name="Henrissat B."/>
            <person name="Lee Y.-H."/>
            <person name="Park J."/>
            <person name="Garcia-Pedrajas M.D."/>
            <person name="Barbara D.J."/>
            <person name="Anchieta A."/>
            <person name="de Jonge R."/>
            <person name="Santhanam P."/>
            <person name="Maruthachalam K."/>
            <person name="Atallah Z."/>
            <person name="Amyotte S.G."/>
            <person name="Paz Z."/>
            <person name="Inderbitzin P."/>
            <person name="Hayes R.J."/>
            <person name="Heiman D.I."/>
            <person name="Young S."/>
            <person name="Zeng Q."/>
            <person name="Engels R."/>
            <person name="Galagan J."/>
            <person name="Cuomo C.A."/>
            <person name="Dobinson K.F."/>
            <person name="Ma L.-J."/>
        </authorList>
    </citation>
    <scope>NUCLEOTIDE SEQUENCE [LARGE SCALE GENOMIC DNA]</scope>
    <source>
        <strain evidence="2">VaMs.102 / ATCC MYA-4576 / FGSC 10136</strain>
    </source>
</reference>
<evidence type="ECO:0000313" key="1">
    <source>
        <dbReference type="EMBL" id="EEY18488.1"/>
    </source>
</evidence>
<dbReference type="KEGG" id="val:VDBG_04597"/>